<comment type="cofactor">
    <cofactor evidence="1">
        <name>L-ascorbate</name>
        <dbReference type="ChEBI" id="CHEBI:38290"/>
    </cofactor>
</comment>
<dbReference type="Gene3D" id="2.60.120.620">
    <property type="entry name" value="q2cbj1_9rhob like domain"/>
    <property type="match status" value="1"/>
</dbReference>
<dbReference type="PROSITE" id="PS51471">
    <property type="entry name" value="FE2OG_OXY"/>
    <property type="match status" value="1"/>
</dbReference>
<dbReference type="PANTHER" id="PTHR10869:SF242">
    <property type="entry name" value="PROLYL 4-HYDROXYLASE ALPHA SUBUNIT DOMAIN-CONTAINING PROTEIN"/>
    <property type="match status" value="1"/>
</dbReference>
<reference evidence="8" key="1">
    <citation type="journal article" date="2020" name="Stud. Mycol.">
        <title>101 Dothideomycetes genomes: a test case for predicting lifestyles and emergence of pathogens.</title>
        <authorList>
            <person name="Haridas S."/>
            <person name="Albert R."/>
            <person name="Binder M."/>
            <person name="Bloem J."/>
            <person name="Labutti K."/>
            <person name="Salamov A."/>
            <person name="Andreopoulos B."/>
            <person name="Baker S."/>
            <person name="Barry K."/>
            <person name="Bills G."/>
            <person name="Bluhm B."/>
            <person name="Cannon C."/>
            <person name="Castanera R."/>
            <person name="Culley D."/>
            <person name="Daum C."/>
            <person name="Ezra D."/>
            <person name="Gonzalez J."/>
            <person name="Henrissat B."/>
            <person name="Kuo A."/>
            <person name="Liang C."/>
            <person name="Lipzen A."/>
            <person name="Lutzoni F."/>
            <person name="Magnuson J."/>
            <person name="Mondo S."/>
            <person name="Nolan M."/>
            <person name="Ohm R."/>
            <person name="Pangilinan J."/>
            <person name="Park H.-J."/>
            <person name="Ramirez L."/>
            <person name="Alfaro M."/>
            <person name="Sun H."/>
            <person name="Tritt A."/>
            <person name="Yoshinaga Y."/>
            <person name="Zwiers L.-H."/>
            <person name="Turgeon B."/>
            <person name="Goodwin S."/>
            <person name="Spatafora J."/>
            <person name="Crous P."/>
            <person name="Grigoriev I."/>
        </authorList>
    </citation>
    <scope>NUCLEOTIDE SEQUENCE</scope>
    <source>
        <strain evidence="8">ATCC 16933</strain>
    </source>
</reference>
<dbReference type="EMBL" id="MU001702">
    <property type="protein sequence ID" value="KAF2452895.1"/>
    <property type="molecule type" value="Genomic_DNA"/>
</dbReference>
<evidence type="ECO:0000256" key="5">
    <source>
        <dbReference type="ARBA" id="ARBA00023004"/>
    </source>
</evidence>
<evidence type="ECO:0000256" key="2">
    <source>
        <dbReference type="ARBA" id="ARBA00022723"/>
    </source>
</evidence>
<keyword evidence="4" id="KW-0560">Oxidoreductase</keyword>
<keyword evidence="2" id="KW-0479">Metal-binding</keyword>
<evidence type="ECO:0000259" key="7">
    <source>
        <dbReference type="PROSITE" id="PS51471"/>
    </source>
</evidence>
<feature type="transmembrane region" description="Helical" evidence="6">
    <location>
        <begin position="21"/>
        <end position="44"/>
    </location>
</feature>
<dbReference type="Pfam" id="PF13640">
    <property type="entry name" value="2OG-FeII_Oxy_3"/>
    <property type="match status" value="1"/>
</dbReference>
<evidence type="ECO:0000313" key="9">
    <source>
        <dbReference type="Proteomes" id="UP000799766"/>
    </source>
</evidence>
<dbReference type="Proteomes" id="UP000799766">
    <property type="component" value="Unassembled WGS sequence"/>
</dbReference>
<dbReference type="InterPro" id="IPR044862">
    <property type="entry name" value="Pro_4_hyd_alph_FE2OG_OXY"/>
</dbReference>
<keyword evidence="5" id="KW-0408">Iron</keyword>
<dbReference type="PANTHER" id="PTHR10869">
    <property type="entry name" value="PROLYL 4-HYDROXYLASE ALPHA SUBUNIT"/>
    <property type="match status" value="1"/>
</dbReference>
<evidence type="ECO:0000313" key="8">
    <source>
        <dbReference type="EMBL" id="KAF2452895.1"/>
    </source>
</evidence>
<accession>A0A6A6NMD0</accession>
<keyword evidence="6" id="KW-0812">Transmembrane</keyword>
<evidence type="ECO:0000256" key="1">
    <source>
        <dbReference type="ARBA" id="ARBA00001961"/>
    </source>
</evidence>
<keyword evidence="9" id="KW-1185">Reference proteome</keyword>
<dbReference type="GO" id="GO:0005783">
    <property type="term" value="C:endoplasmic reticulum"/>
    <property type="evidence" value="ECO:0007669"/>
    <property type="project" value="TreeGrafter"/>
</dbReference>
<feature type="domain" description="Fe2OG dioxygenase" evidence="7">
    <location>
        <begin position="153"/>
        <end position="295"/>
    </location>
</feature>
<evidence type="ECO:0000256" key="3">
    <source>
        <dbReference type="ARBA" id="ARBA00022964"/>
    </source>
</evidence>
<dbReference type="GO" id="GO:0031418">
    <property type="term" value="F:L-ascorbic acid binding"/>
    <property type="evidence" value="ECO:0007669"/>
    <property type="project" value="InterPro"/>
</dbReference>
<gene>
    <name evidence="8" type="ORF">BDY21DRAFT_357818</name>
</gene>
<name>A0A6A6NMD0_9PEZI</name>
<protein>
    <recommendedName>
        <fullName evidence="7">Fe2OG dioxygenase domain-containing protein</fullName>
    </recommendedName>
</protein>
<dbReference type="GO" id="GO:0004656">
    <property type="term" value="F:procollagen-proline 4-dioxygenase activity"/>
    <property type="evidence" value="ECO:0007669"/>
    <property type="project" value="TreeGrafter"/>
</dbReference>
<sequence length="297" mass="33244">MPAARRKSKHSGPSPARRWQIISSAIVLPAVLVYMWLSNAWSLFQFRSENPHLLCDSSQAERTSLISLDPLIIYVRDFLSPSEISALLTVAESHFGPSPVYDASARGDTRHQGRTSSTAFLPPSDFPVASCILSRARQFMGTALGPSNTSLSDFSVPQLVRYGPGQKFDVHHDAFPQPRMDQSAGRQYNRMASFFVYLEDDCVDCETWFPHVEPAGIRWGPWDTAKSNETESVMPKSDEYYRNERQGGIMFPPISGNALFWSNLKASGQQDGRVLHAGLPVGEGRKTAMNIWAKRWF</sequence>
<dbReference type="SMART" id="SM00702">
    <property type="entry name" value="P4Hc"/>
    <property type="match status" value="1"/>
</dbReference>
<evidence type="ECO:0000256" key="4">
    <source>
        <dbReference type="ARBA" id="ARBA00023002"/>
    </source>
</evidence>
<dbReference type="InterPro" id="IPR045054">
    <property type="entry name" value="P4HA-like"/>
</dbReference>
<proteinExistence type="predicted"/>
<dbReference type="GO" id="GO:0005506">
    <property type="term" value="F:iron ion binding"/>
    <property type="evidence" value="ECO:0007669"/>
    <property type="project" value="InterPro"/>
</dbReference>
<dbReference type="AlphaFoldDB" id="A0A6A6NMD0"/>
<dbReference type="InterPro" id="IPR006620">
    <property type="entry name" value="Pro_4_hyd_alph"/>
</dbReference>
<keyword evidence="6" id="KW-0472">Membrane</keyword>
<keyword evidence="6" id="KW-1133">Transmembrane helix</keyword>
<organism evidence="8 9">
    <name type="scientific">Lineolata rhizophorae</name>
    <dbReference type="NCBI Taxonomy" id="578093"/>
    <lineage>
        <taxon>Eukaryota</taxon>
        <taxon>Fungi</taxon>
        <taxon>Dikarya</taxon>
        <taxon>Ascomycota</taxon>
        <taxon>Pezizomycotina</taxon>
        <taxon>Dothideomycetes</taxon>
        <taxon>Dothideomycetes incertae sedis</taxon>
        <taxon>Lineolatales</taxon>
        <taxon>Lineolataceae</taxon>
        <taxon>Lineolata</taxon>
    </lineage>
</organism>
<dbReference type="InterPro" id="IPR005123">
    <property type="entry name" value="Oxoglu/Fe-dep_dioxygenase_dom"/>
</dbReference>
<dbReference type="OrthoDB" id="420380at2759"/>
<evidence type="ECO:0000256" key="6">
    <source>
        <dbReference type="SAM" id="Phobius"/>
    </source>
</evidence>
<keyword evidence="3" id="KW-0223">Dioxygenase</keyword>